<comment type="caution">
    <text evidence="22">The sequence shown here is derived from an EMBL/GenBank/DDBJ whole genome shotgun (WGS) entry which is preliminary data.</text>
</comment>
<keyword evidence="11" id="KW-0456">Lyase</keyword>
<keyword evidence="8" id="KW-0496">Mitochondrion</keyword>
<evidence type="ECO:0000256" key="5">
    <source>
        <dbReference type="ARBA" id="ARBA00022989"/>
    </source>
</evidence>
<evidence type="ECO:0000256" key="3">
    <source>
        <dbReference type="ARBA" id="ARBA00022692"/>
    </source>
</evidence>
<dbReference type="GO" id="GO:0005635">
    <property type="term" value="C:nuclear envelope"/>
    <property type="evidence" value="ECO:0007669"/>
    <property type="project" value="TreeGrafter"/>
</dbReference>
<dbReference type="Proteomes" id="UP000789342">
    <property type="component" value="Unassembled WGS sequence"/>
</dbReference>
<evidence type="ECO:0000256" key="17">
    <source>
        <dbReference type="ARBA" id="ARBA00051411"/>
    </source>
</evidence>
<feature type="transmembrane region" description="Helical" evidence="21">
    <location>
        <begin position="193"/>
        <end position="214"/>
    </location>
</feature>
<comment type="subcellular location">
    <subcellularLocation>
        <location evidence="1">Mitochondrion outer membrane</location>
        <topology evidence="1">Multi-pass membrane protein</topology>
    </subcellularLocation>
</comment>
<keyword evidence="4" id="KW-1000">Mitochondrion outer membrane</keyword>
<name>A0A9N9CQS9_9GLOM</name>
<evidence type="ECO:0000256" key="10">
    <source>
        <dbReference type="ARBA" id="ARBA00023139"/>
    </source>
</evidence>
<keyword evidence="10" id="KW-0564">Palmitate</keyword>
<accession>A0A9N9CQS9</accession>
<dbReference type="OrthoDB" id="410651at2759"/>
<evidence type="ECO:0000256" key="2">
    <source>
        <dbReference type="ARBA" id="ARBA00022679"/>
    </source>
</evidence>
<dbReference type="GO" id="GO:0004464">
    <property type="term" value="F:leukotriene-C4 synthase activity"/>
    <property type="evidence" value="ECO:0007669"/>
    <property type="project" value="UniProtKB-EC"/>
</dbReference>
<evidence type="ECO:0000256" key="15">
    <source>
        <dbReference type="ARBA" id="ARBA00039056"/>
    </source>
</evidence>
<evidence type="ECO:0000256" key="4">
    <source>
        <dbReference type="ARBA" id="ARBA00022787"/>
    </source>
</evidence>
<evidence type="ECO:0000256" key="16">
    <source>
        <dbReference type="ARBA" id="ARBA00049298"/>
    </source>
</evidence>
<reference evidence="22" key="1">
    <citation type="submission" date="2021-06" db="EMBL/GenBank/DDBJ databases">
        <authorList>
            <person name="Kallberg Y."/>
            <person name="Tangrot J."/>
            <person name="Rosling A."/>
        </authorList>
    </citation>
    <scope>NUCLEOTIDE SEQUENCE</scope>
    <source>
        <strain evidence="22">CL551</strain>
    </source>
</reference>
<comment type="catalytic activity">
    <reaction evidence="17">
        <text>15-deoxy-Delta(12,14)-prostaglandin J2 + glutathione = 15-deoxy-Delta(12,14)-prostaglandin J2-S-(R)-glutathione</text>
        <dbReference type="Rhea" id="RHEA:75963"/>
        <dbReference type="ChEBI" id="CHEBI:57925"/>
        <dbReference type="ChEBI" id="CHEBI:85236"/>
        <dbReference type="ChEBI" id="CHEBI:194498"/>
    </reaction>
    <physiologicalReaction direction="left-to-right" evidence="17">
        <dbReference type="Rhea" id="RHEA:75964"/>
    </physiologicalReaction>
</comment>
<protein>
    <recommendedName>
        <fullName evidence="18">Glutathione S-transferase 3, mitochondrial</fullName>
        <ecNumber evidence="15">4.4.1.20</ecNumber>
    </recommendedName>
    <alternativeName>
        <fullName evidence="19">Glutathione peroxidase MGST3</fullName>
    </alternativeName>
    <alternativeName>
        <fullName evidence="20">LTC4 synthase MGST3</fullName>
    </alternativeName>
</protein>
<evidence type="ECO:0000256" key="14">
    <source>
        <dbReference type="ARBA" id="ARBA00037916"/>
    </source>
</evidence>
<dbReference type="Gene3D" id="1.20.120.550">
    <property type="entry name" value="Membrane associated eicosanoid/glutathione metabolism-like domain"/>
    <property type="match status" value="1"/>
</dbReference>
<dbReference type="GO" id="GO:0004602">
    <property type="term" value="F:glutathione peroxidase activity"/>
    <property type="evidence" value="ECO:0007669"/>
    <property type="project" value="TreeGrafter"/>
</dbReference>
<dbReference type="GO" id="GO:0005741">
    <property type="term" value="C:mitochondrial outer membrane"/>
    <property type="evidence" value="ECO:0007669"/>
    <property type="project" value="UniProtKB-SubCell"/>
</dbReference>
<dbReference type="EC" id="4.4.1.20" evidence="15"/>
<dbReference type="Pfam" id="PF01124">
    <property type="entry name" value="MAPEG"/>
    <property type="match status" value="1"/>
</dbReference>
<comment type="catalytic activity">
    <reaction evidence="16">
        <text>leukotriene C4 = leukotriene A4 + glutathione</text>
        <dbReference type="Rhea" id="RHEA:17617"/>
        <dbReference type="ChEBI" id="CHEBI:57463"/>
        <dbReference type="ChEBI" id="CHEBI:57925"/>
        <dbReference type="ChEBI" id="CHEBI:57973"/>
        <dbReference type="EC" id="4.4.1.20"/>
    </reaction>
    <physiologicalReaction direction="right-to-left" evidence="16">
        <dbReference type="Rhea" id="RHEA:17619"/>
    </physiologicalReaction>
</comment>
<evidence type="ECO:0000256" key="20">
    <source>
        <dbReference type="ARBA" id="ARBA00076908"/>
    </source>
</evidence>
<dbReference type="InterPro" id="IPR023352">
    <property type="entry name" value="MAPEG-like_dom_sf"/>
</dbReference>
<dbReference type="PANTHER" id="PTHR10250">
    <property type="entry name" value="MICROSOMAL GLUTATHIONE S-TRANSFERASE"/>
    <property type="match status" value="1"/>
</dbReference>
<evidence type="ECO:0000256" key="6">
    <source>
        <dbReference type="ARBA" id="ARBA00023002"/>
    </source>
</evidence>
<dbReference type="GO" id="GO:0006629">
    <property type="term" value="P:lipid metabolic process"/>
    <property type="evidence" value="ECO:0007669"/>
    <property type="project" value="UniProtKB-KW"/>
</dbReference>
<dbReference type="FunFam" id="1.20.120.550:FF:000004">
    <property type="entry name" value="Microsomal glutathione S-transferase 3"/>
    <property type="match status" value="1"/>
</dbReference>
<keyword evidence="3 21" id="KW-0812">Transmembrane</keyword>
<proteinExistence type="predicted"/>
<evidence type="ECO:0000256" key="21">
    <source>
        <dbReference type="SAM" id="Phobius"/>
    </source>
</evidence>
<sequence>MTNVYFYRSRFDPGLSRTGNSHTSRSRRGVSSHHPSLALRTFPLNGRNKLIKTDPNFLLVYSIFFPSKSWLSSRSQEITDTCVIVTGIASLFMTTYLGVKVGSARKKAMIPYPNMYASREESEKDHNKMIFNCYQRAHQNTLENYPQFLFTLLIGGLKYPLLSSIGGGIYILGRLVYAWGYQTGDPTKRHRGVFGYIGTLILGGTSIATAVSLLT</sequence>
<keyword evidence="5 21" id="KW-1133">Transmembrane helix</keyword>
<evidence type="ECO:0000256" key="8">
    <source>
        <dbReference type="ARBA" id="ARBA00023128"/>
    </source>
</evidence>
<feature type="transmembrane region" description="Helical" evidence="21">
    <location>
        <begin position="78"/>
        <end position="99"/>
    </location>
</feature>
<organism evidence="22 23">
    <name type="scientific">Acaulospora morrowiae</name>
    <dbReference type="NCBI Taxonomy" id="94023"/>
    <lineage>
        <taxon>Eukaryota</taxon>
        <taxon>Fungi</taxon>
        <taxon>Fungi incertae sedis</taxon>
        <taxon>Mucoromycota</taxon>
        <taxon>Glomeromycotina</taxon>
        <taxon>Glomeromycetes</taxon>
        <taxon>Diversisporales</taxon>
        <taxon>Acaulosporaceae</taxon>
        <taxon>Acaulospora</taxon>
    </lineage>
</organism>
<keyword evidence="23" id="KW-1185">Reference proteome</keyword>
<evidence type="ECO:0000256" key="12">
    <source>
        <dbReference type="ARBA" id="ARBA00023288"/>
    </source>
</evidence>
<evidence type="ECO:0000256" key="19">
    <source>
        <dbReference type="ARBA" id="ARBA00075145"/>
    </source>
</evidence>
<comment type="pathway">
    <text evidence="13">Lipid metabolism; leukotriene C4 biosynthesis.</text>
</comment>
<evidence type="ECO:0000256" key="7">
    <source>
        <dbReference type="ARBA" id="ARBA00023098"/>
    </source>
</evidence>
<evidence type="ECO:0000256" key="13">
    <source>
        <dbReference type="ARBA" id="ARBA00037884"/>
    </source>
</evidence>
<dbReference type="PANTHER" id="PTHR10250:SF26">
    <property type="entry name" value="GLUTATHIONE S-TRANSFERASE 3, MITOCHONDRIAL"/>
    <property type="match status" value="1"/>
</dbReference>
<evidence type="ECO:0000256" key="18">
    <source>
        <dbReference type="ARBA" id="ARBA00069748"/>
    </source>
</evidence>
<dbReference type="GO" id="GO:0005783">
    <property type="term" value="C:endoplasmic reticulum"/>
    <property type="evidence" value="ECO:0007669"/>
    <property type="project" value="TreeGrafter"/>
</dbReference>
<gene>
    <name evidence="22" type="ORF">AMORRO_LOCUS8289</name>
</gene>
<dbReference type="GO" id="GO:0004364">
    <property type="term" value="F:glutathione transferase activity"/>
    <property type="evidence" value="ECO:0007669"/>
    <property type="project" value="TreeGrafter"/>
</dbReference>
<dbReference type="SUPFAM" id="SSF161084">
    <property type="entry name" value="MAPEG domain-like"/>
    <property type="match status" value="1"/>
</dbReference>
<dbReference type="AlphaFoldDB" id="A0A9N9CQS9"/>
<evidence type="ECO:0000256" key="11">
    <source>
        <dbReference type="ARBA" id="ARBA00023239"/>
    </source>
</evidence>
<keyword evidence="2" id="KW-0808">Transferase</keyword>
<evidence type="ECO:0000256" key="9">
    <source>
        <dbReference type="ARBA" id="ARBA00023136"/>
    </source>
</evidence>
<evidence type="ECO:0000313" key="23">
    <source>
        <dbReference type="Proteomes" id="UP000789342"/>
    </source>
</evidence>
<dbReference type="EMBL" id="CAJVPV010006936">
    <property type="protein sequence ID" value="CAG8612590.1"/>
    <property type="molecule type" value="Genomic_DNA"/>
</dbReference>
<keyword evidence="6" id="KW-0560">Oxidoreductase</keyword>
<comment type="pathway">
    <text evidence="14">Lipid metabolism; arachidonate metabolism.</text>
</comment>
<keyword evidence="9 21" id="KW-0472">Membrane</keyword>
<keyword evidence="7" id="KW-0443">Lipid metabolism</keyword>
<keyword evidence="12" id="KW-0449">Lipoprotein</keyword>
<dbReference type="InterPro" id="IPR050997">
    <property type="entry name" value="MAPEG"/>
</dbReference>
<feature type="transmembrane region" description="Helical" evidence="21">
    <location>
        <begin position="148"/>
        <end position="172"/>
    </location>
</feature>
<evidence type="ECO:0000256" key="1">
    <source>
        <dbReference type="ARBA" id="ARBA00004374"/>
    </source>
</evidence>
<dbReference type="InterPro" id="IPR001129">
    <property type="entry name" value="Membr-assoc_MAPEG"/>
</dbReference>
<evidence type="ECO:0000313" key="22">
    <source>
        <dbReference type="EMBL" id="CAG8612590.1"/>
    </source>
</evidence>